<evidence type="ECO:0000259" key="5">
    <source>
        <dbReference type="PROSITE" id="PS50865"/>
    </source>
</evidence>
<dbReference type="Gene3D" id="6.10.140.2220">
    <property type="match status" value="1"/>
</dbReference>
<dbReference type="PANTHER" id="PTHR10237">
    <property type="entry name" value="DEFORMED EPIDERMAL AUTOREGULATORY FACTOR 1 HOMOLOG SUPPRESSIN"/>
    <property type="match status" value="1"/>
</dbReference>
<accession>A0AAW0BY56</accession>
<name>A0AAW0BY56_9AGAR</name>
<evidence type="ECO:0000256" key="1">
    <source>
        <dbReference type="ARBA" id="ARBA00022723"/>
    </source>
</evidence>
<sequence>MSAELLLDGDFDASTATTGFDTIETSNIADHVGVLNVLITAVPLLAHRPSSVLHTSLLIDKDEGKTKPSNLTKLLCADISTISIFLGVAPVGCVSQFTSSTKTHEILDSASYRERISWKCPYLTDTQSDITPSFSDARALANLLFGIYEQMFADETWARVMSRSEPGPDIFHYHRATFAALLGVVKSRIRSDWSAVMHHIFDRLHKDRTLLMGSNNYQEFCCQLHLRGVYEVDILSKPPPISRNHSLFREWKKVPSVVSLVLVVPREKIRILEARRRGSPMFQCELQGRTFTNIFSSIRAVLGTVSVHGTGNDTRVDITEDPKGWSGTAPLVVSVSLPTFNLLVDEPRYMRISLGLHPTPSTSAGFARDLGLQLQLYTTNIMDTAHVHITDMSARILLISSPKQDVSSVSVTLDDECRISSMSARWEPQIGLKGVGVSHVQMSPCAIRVRIDGREKDLVYPFPIDGSKTKVKIARTSGWIELEVPVRPLLASTDLSFTTAVVQNQYPIVWDIHRLNLESLPLLPGDIHSQEHPMIYLNCFLAMSDREHALGVASLAENPLVLVKHTILQLFGHFVDPSTKPRPFVFSDPENGGMYTVLYVNGIRVDAASHTYVMDACVLTLTKDLVKGPRGPYIVALLSELDAEDIITVGKEVGAWKHLLKTCRYGIIGMPVSKDMFDNPLCDCGAGVGLGAILQDVLWTPFAPLMTRVAISPFFALPYLETVNERLHKIVCAACDKPGYLKQAKLLKCGRCKAVQYCGKVCQLSHWTEHKSVCKAV</sequence>
<dbReference type="Proteomes" id="UP001362999">
    <property type="component" value="Unassembled WGS sequence"/>
</dbReference>
<evidence type="ECO:0000256" key="2">
    <source>
        <dbReference type="ARBA" id="ARBA00022771"/>
    </source>
</evidence>
<dbReference type="GO" id="GO:0005634">
    <property type="term" value="C:nucleus"/>
    <property type="evidence" value="ECO:0007669"/>
    <property type="project" value="TreeGrafter"/>
</dbReference>
<proteinExistence type="predicted"/>
<keyword evidence="1" id="KW-0479">Metal-binding</keyword>
<evidence type="ECO:0000256" key="3">
    <source>
        <dbReference type="ARBA" id="ARBA00022833"/>
    </source>
</evidence>
<dbReference type="InterPro" id="IPR002893">
    <property type="entry name" value="Znf_MYND"/>
</dbReference>
<reference evidence="6 7" key="1">
    <citation type="journal article" date="2024" name="J Genomics">
        <title>Draft genome sequencing and assembly of Favolaschia claudopus CIRM-BRFM 2984 isolated from oak limbs.</title>
        <authorList>
            <person name="Navarro D."/>
            <person name="Drula E."/>
            <person name="Chaduli D."/>
            <person name="Cazenave R."/>
            <person name="Ahrendt S."/>
            <person name="Wang J."/>
            <person name="Lipzen A."/>
            <person name="Daum C."/>
            <person name="Barry K."/>
            <person name="Grigoriev I.V."/>
            <person name="Favel A."/>
            <person name="Rosso M.N."/>
            <person name="Martin F."/>
        </authorList>
    </citation>
    <scope>NUCLEOTIDE SEQUENCE [LARGE SCALE GENOMIC DNA]</scope>
    <source>
        <strain evidence="6 7">CIRM-BRFM 2984</strain>
    </source>
</reference>
<evidence type="ECO:0000313" key="7">
    <source>
        <dbReference type="Proteomes" id="UP001362999"/>
    </source>
</evidence>
<keyword evidence="7" id="KW-1185">Reference proteome</keyword>
<dbReference type="PANTHER" id="PTHR10237:SF14">
    <property type="entry name" value="MYND-TYPE DOMAIN-CONTAINING PROTEIN"/>
    <property type="match status" value="1"/>
</dbReference>
<dbReference type="InterPro" id="IPR024119">
    <property type="entry name" value="TF_DEAF-1"/>
</dbReference>
<dbReference type="SUPFAM" id="SSF144232">
    <property type="entry name" value="HIT/MYND zinc finger-like"/>
    <property type="match status" value="1"/>
</dbReference>
<feature type="domain" description="MYND-type" evidence="5">
    <location>
        <begin position="732"/>
        <end position="774"/>
    </location>
</feature>
<keyword evidence="3" id="KW-0862">Zinc</keyword>
<dbReference type="GO" id="GO:0008270">
    <property type="term" value="F:zinc ion binding"/>
    <property type="evidence" value="ECO:0007669"/>
    <property type="project" value="UniProtKB-KW"/>
</dbReference>
<dbReference type="Pfam" id="PF01753">
    <property type="entry name" value="zf-MYND"/>
    <property type="match status" value="1"/>
</dbReference>
<gene>
    <name evidence="6" type="ORF">R3P38DRAFT_2923366</name>
</gene>
<dbReference type="PROSITE" id="PS50865">
    <property type="entry name" value="ZF_MYND_2"/>
    <property type="match status" value="1"/>
</dbReference>
<evidence type="ECO:0000313" key="6">
    <source>
        <dbReference type="EMBL" id="KAK7031403.1"/>
    </source>
</evidence>
<comment type="caution">
    <text evidence="6">The sequence shown here is derived from an EMBL/GenBank/DDBJ whole genome shotgun (WGS) entry which is preliminary data.</text>
</comment>
<dbReference type="EMBL" id="JAWWNJ010000024">
    <property type="protein sequence ID" value="KAK7031403.1"/>
    <property type="molecule type" value="Genomic_DNA"/>
</dbReference>
<dbReference type="GO" id="GO:0000981">
    <property type="term" value="F:DNA-binding transcription factor activity, RNA polymerase II-specific"/>
    <property type="evidence" value="ECO:0007669"/>
    <property type="project" value="TreeGrafter"/>
</dbReference>
<organism evidence="6 7">
    <name type="scientific">Favolaschia claudopus</name>
    <dbReference type="NCBI Taxonomy" id="2862362"/>
    <lineage>
        <taxon>Eukaryota</taxon>
        <taxon>Fungi</taxon>
        <taxon>Dikarya</taxon>
        <taxon>Basidiomycota</taxon>
        <taxon>Agaricomycotina</taxon>
        <taxon>Agaricomycetes</taxon>
        <taxon>Agaricomycetidae</taxon>
        <taxon>Agaricales</taxon>
        <taxon>Marasmiineae</taxon>
        <taxon>Mycenaceae</taxon>
        <taxon>Favolaschia</taxon>
    </lineage>
</organism>
<dbReference type="AlphaFoldDB" id="A0AAW0BY56"/>
<evidence type="ECO:0000256" key="4">
    <source>
        <dbReference type="PROSITE-ProRule" id="PRU00134"/>
    </source>
</evidence>
<keyword evidence="2 4" id="KW-0863">Zinc-finger</keyword>
<protein>
    <recommendedName>
        <fullName evidence="5">MYND-type domain-containing protein</fullName>
    </recommendedName>
</protein>